<proteinExistence type="predicted"/>
<organism evidence="2 3">
    <name type="scientific">Tanacetum coccineum</name>
    <dbReference type="NCBI Taxonomy" id="301880"/>
    <lineage>
        <taxon>Eukaryota</taxon>
        <taxon>Viridiplantae</taxon>
        <taxon>Streptophyta</taxon>
        <taxon>Embryophyta</taxon>
        <taxon>Tracheophyta</taxon>
        <taxon>Spermatophyta</taxon>
        <taxon>Magnoliopsida</taxon>
        <taxon>eudicotyledons</taxon>
        <taxon>Gunneridae</taxon>
        <taxon>Pentapetalae</taxon>
        <taxon>asterids</taxon>
        <taxon>campanulids</taxon>
        <taxon>Asterales</taxon>
        <taxon>Asteraceae</taxon>
        <taxon>Asteroideae</taxon>
        <taxon>Anthemideae</taxon>
        <taxon>Anthemidinae</taxon>
        <taxon>Tanacetum</taxon>
    </lineage>
</organism>
<evidence type="ECO:0000313" key="2">
    <source>
        <dbReference type="EMBL" id="GJT45606.1"/>
    </source>
</evidence>
<gene>
    <name evidence="2" type="ORF">Tco_0954321</name>
</gene>
<dbReference type="EMBL" id="BQNB010015916">
    <property type="protein sequence ID" value="GJT45606.1"/>
    <property type="molecule type" value="Genomic_DNA"/>
</dbReference>
<protein>
    <recommendedName>
        <fullName evidence="4">Zinc finger protein</fullName>
    </recommendedName>
</protein>
<dbReference type="Proteomes" id="UP001151760">
    <property type="component" value="Unassembled WGS sequence"/>
</dbReference>
<sequence>MTSFDCRLKAIKACSACGNLHTSAFCCSKEKLKNKILVPMPESSQQHIKIERICFDCGDLLHGLNCLECDLTRKILEKAFQKFQNTSNDNSNVVNAPREPFVVKQDPSDEHLDTIPATESDEFIKSSVEILVPIPSESAGVPKVCDVPFHDNSPPLDISKDQSEDFSDSNVDSTSTDEDSFSSNDVEYVEASPPNSEPVSSKVMEIVIPEVGRIEDDILLIKDDTLRETLLNVNRLVAKIEALKDNPVPSSVVVTKSTSTFPNPALGGGLNTLIIL</sequence>
<feature type="region of interest" description="Disordered" evidence="1">
    <location>
        <begin position="152"/>
        <end position="185"/>
    </location>
</feature>
<comment type="caution">
    <text evidence="2">The sequence shown here is derived from an EMBL/GenBank/DDBJ whole genome shotgun (WGS) entry which is preliminary data.</text>
</comment>
<reference evidence="2" key="1">
    <citation type="journal article" date="2022" name="Int. J. Mol. Sci.">
        <title>Draft Genome of Tanacetum Coccineum: Genomic Comparison of Closely Related Tanacetum-Family Plants.</title>
        <authorList>
            <person name="Yamashiro T."/>
            <person name="Shiraishi A."/>
            <person name="Nakayama K."/>
            <person name="Satake H."/>
        </authorList>
    </citation>
    <scope>NUCLEOTIDE SEQUENCE</scope>
</reference>
<keyword evidence="3" id="KW-1185">Reference proteome</keyword>
<evidence type="ECO:0000313" key="3">
    <source>
        <dbReference type="Proteomes" id="UP001151760"/>
    </source>
</evidence>
<reference evidence="2" key="2">
    <citation type="submission" date="2022-01" db="EMBL/GenBank/DDBJ databases">
        <authorList>
            <person name="Yamashiro T."/>
            <person name="Shiraishi A."/>
            <person name="Satake H."/>
            <person name="Nakayama K."/>
        </authorList>
    </citation>
    <scope>NUCLEOTIDE SEQUENCE</scope>
</reference>
<evidence type="ECO:0000256" key="1">
    <source>
        <dbReference type="SAM" id="MobiDB-lite"/>
    </source>
</evidence>
<accession>A0ABQ5E2D8</accession>
<evidence type="ECO:0008006" key="4">
    <source>
        <dbReference type="Google" id="ProtNLM"/>
    </source>
</evidence>
<name>A0ABQ5E2D8_9ASTR</name>